<dbReference type="Proteomes" id="UP000187209">
    <property type="component" value="Unassembled WGS sequence"/>
</dbReference>
<proteinExistence type="predicted"/>
<dbReference type="GO" id="GO:0004672">
    <property type="term" value="F:protein kinase activity"/>
    <property type="evidence" value="ECO:0007669"/>
    <property type="project" value="InterPro"/>
</dbReference>
<evidence type="ECO:0000313" key="2">
    <source>
        <dbReference type="EMBL" id="OMJ76688.1"/>
    </source>
</evidence>
<name>A0A1R2BIV7_9CILI</name>
<dbReference type="PANTHER" id="PTHR24362:SF309">
    <property type="entry name" value="PROTEIN KINASE DOMAIN-CONTAINING PROTEIN"/>
    <property type="match status" value="1"/>
</dbReference>
<evidence type="ECO:0000259" key="1">
    <source>
        <dbReference type="PROSITE" id="PS50011"/>
    </source>
</evidence>
<reference evidence="2 3" key="1">
    <citation type="submission" date="2016-11" db="EMBL/GenBank/DDBJ databases">
        <title>The macronuclear genome of Stentor coeruleus: a giant cell with tiny introns.</title>
        <authorList>
            <person name="Slabodnick M."/>
            <person name="Ruby J.G."/>
            <person name="Reiff S.B."/>
            <person name="Swart E.C."/>
            <person name="Gosai S."/>
            <person name="Prabakaran S."/>
            <person name="Witkowska E."/>
            <person name="Larue G.E."/>
            <person name="Fisher S."/>
            <person name="Freeman R.M."/>
            <person name="Gunawardena J."/>
            <person name="Chu W."/>
            <person name="Stover N.A."/>
            <person name="Gregory B.D."/>
            <person name="Nowacki M."/>
            <person name="Derisi J."/>
            <person name="Roy S.W."/>
            <person name="Marshall W.F."/>
            <person name="Sood P."/>
        </authorList>
    </citation>
    <scope>NUCLEOTIDE SEQUENCE [LARGE SCALE GENOMIC DNA]</scope>
    <source>
        <strain evidence="2">WM001</strain>
    </source>
</reference>
<dbReference type="PROSITE" id="PS00108">
    <property type="entry name" value="PROTEIN_KINASE_ST"/>
    <property type="match status" value="1"/>
</dbReference>
<dbReference type="Gene3D" id="1.10.510.10">
    <property type="entry name" value="Transferase(Phosphotransferase) domain 1"/>
    <property type="match status" value="1"/>
</dbReference>
<organism evidence="2 3">
    <name type="scientific">Stentor coeruleus</name>
    <dbReference type="NCBI Taxonomy" id="5963"/>
    <lineage>
        <taxon>Eukaryota</taxon>
        <taxon>Sar</taxon>
        <taxon>Alveolata</taxon>
        <taxon>Ciliophora</taxon>
        <taxon>Postciliodesmatophora</taxon>
        <taxon>Heterotrichea</taxon>
        <taxon>Heterotrichida</taxon>
        <taxon>Stentoridae</taxon>
        <taxon>Stentor</taxon>
    </lineage>
</organism>
<dbReference type="OrthoDB" id="547665at2759"/>
<evidence type="ECO:0000313" key="3">
    <source>
        <dbReference type="Proteomes" id="UP000187209"/>
    </source>
</evidence>
<feature type="domain" description="Protein kinase" evidence="1">
    <location>
        <begin position="1"/>
        <end position="264"/>
    </location>
</feature>
<comment type="caution">
    <text evidence="2">The sequence shown here is derived from an EMBL/GenBank/DDBJ whole genome shotgun (WGS) entry which is preliminary data.</text>
</comment>
<dbReference type="GO" id="GO:0005524">
    <property type="term" value="F:ATP binding"/>
    <property type="evidence" value="ECO:0007669"/>
    <property type="project" value="InterPro"/>
</dbReference>
<protein>
    <recommendedName>
        <fullName evidence="1">Protein kinase domain-containing protein</fullName>
    </recommendedName>
</protein>
<dbReference type="Pfam" id="PF00069">
    <property type="entry name" value="Pkinase"/>
    <property type="match status" value="1"/>
</dbReference>
<dbReference type="EMBL" id="MPUH01000616">
    <property type="protein sequence ID" value="OMJ76688.1"/>
    <property type="molecule type" value="Genomic_DNA"/>
</dbReference>
<dbReference type="InterPro" id="IPR008271">
    <property type="entry name" value="Ser/Thr_kinase_AS"/>
</dbReference>
<sequence>MSEIIRKTKETLVKKFWYKPKGKYAIEKTLLDLNEGMLELKMQEIESLKLVQDCECCIKYYDSSITKNKNNLYELKIITEYCEKGDLDNMLKERKMNRNPFTNSELFTYFETLINYFSILQKHKIAHRDIKLENIFVTNDNKLKIGDFGCATDQLEREIFTIQGTPNYLSPALYEGYMRSYTSHNIYVKHDPFKSDVFSLGMVFLYMATFNSIKDSYWNERFKLSDMSEKIEKISNPKIKSLISVMLQQESNSRPDFILLKEFFQNLKDDVCCNECHNSVIKEIFFCKDCNFVYHKHCKNNIKCPGCEQVLLTKCESCGVQLTASLNCMNGHQVCEYCKTREMRYIECKYCIGFMILDGFKSQIQLKPSSYACFYCKNMLELYGDGECYFCGKCNISYCKNCKQIHCHNELGPKTPNHIFCKCGTICVKDIWDDIFYFCQNCFENASSKKLVYLGNCCVCLDSNTSHISCMLNSQTTCFANSA</sequence>
<dbReference type="InterPro" id="IPR000719">
    <property type="entry name" value="Prot_kinase_dom"/>
</dbReference>
<keyword evidence="3" id="KW-1185">Reference proteome</keyword>
<dbReference type="InterPro" id="IPR011009">
    <property type="entry name" value="Kinase-like_dom_sf"/>
</dbReference>
<gene>
    <name evidence="2" type="ORF">SteCoe_23884</name>
</gene>
<accession>A0A1R2BIV7</accession>
<dbReference type="PROSITE" id="PS50011">
    <property type="entry name" value="PROTEIN_KINASE_DOM"/>
    <property type="match status" value="1"/>
</dbReference>
<dbReference type="AlphaFoldDB" id="A0A1R2BIV7"/>
<dbReference type="SUPFAM" id="SSF56112">
    <property type="entry name" value="Protein kinase-like (PK-like)"/>
    <property type="match status" value="1"/>
</dbReference>
<dbReference type="PANTHER" id="PTHR24362">
    <property type="entry name" value="SERINE/THREONINE-PROTEIN KINASE NEK"/>
    <property type="match status" value="1"/>
</dbReference>
<dbReference type="SMART" id="SM00220">
    <property type="entry name" value="S_TKc"/>
    <property type="match status" value="1"/>
</dbReference>